<keyword evidence="4" id="KW-1185">Reference proteome</keyword>
<dbReference type="PANTHER" id="PTHR33672:SF24">
    <property type="entry name" value="OS01G0798600 PROTEIN"/>
    <property type="match status" value="1"/>
</dbReference>
<reference evidence="2 4" key="1">
    <citation type="journal article" date="2017" name="Nature">
        <title>The sunflower genome provides insights into oil metabolism, flowering and Asterid evolution.</title>
        <authorList>
            <person name="Badouin H."/>
            <person name="Gouzy J."/>
            <person name="Grassa C.J."/>
            <person name="Murat F."/>
            <person name="Staton S.E."/>
            <person name="Cottret L."/>
            <person name="Lelandais-Briere C."/>
            <person name="Owens G.L."/>
            <person name="Carrere S."/>
            <person name="Mayjonade B."/>
            <person name="Legrand L."/>
            <person name="Gill N."/>
            <person name="Kane N.C."/>
            <person name="Bowers J.E."/>
            <person name="Hubner S."/>
            <person name="Bellec A."/>
            <person name="Berard A."/>
            <person name="Berges H."/>
            <person name="Blanchet N."/>
            <person name="Boniface M.C."/>
            <person name="Brunel D."/>
            <person name="Catrice O."/>
            <person name="Chaidir N."/>
            <person name="Claudel C."/>
            <person name="Donnadieu C."/>
            <person name="Faraut T."/>
            <person name="Fievet G."/>
            <person name="Helmstetter N."/>
            <person name="King M."/>
            <person name="Knapp S.J."/>
            <person name="Lai Z."/>
            <person name="Le Paslier M.C."/>
            <person name="Lippi Y."/>
            <person name="Lorenzon L."/>
            <person name="Mandel J.R."/>
            <person name="Marage G."/>
            <person name="Marchand G."/>
            <person name="Marquand E."/>
            <person name="Bret-Mestries E."/>
            <person name="Morien E."/>
            <person name="Nambeesan S."/>
            <person name="Nguyen T."/>
            <person name="Pegot-Espagnet P."/>
            <person name="Pouilly N."/>
            <person name="Raftis F."/>
            <person name="Sallet E."/>
            <person name="Schiex T."/>
            <person name="Thomas J."/>
            <person name="Vandecasteele C."/>
            <person name="Vares D."/>
            <person name="Vear F."/>
            <person name="Vautrin S."/>
            <person name="Crespi M."/>
            <person name="Mangin B."/>
            <person name="Burke J.M."/>
            <person name="Salse J."/>
            <person name="Munos S."/>
            <person name="Vincourt P."/>
            <person name="Rieseberg L.H."/>
            <person name="Langlade N.B."/>
        </authorList>
    </citation>
    <scope>NUCLEOTIDE SEQUENCE [LARGE SCALE GENOMIC DNA]</scope>
    <source>
        <strain evidence="4">cv. SF193</strain>
        <tissue evidence="2">Leaves</tissue>
    </source>
</reference>
<proteinExistence type="predicted"/>
<feature type="compositionally biased region" description="Basic and acidic residues" evidence="1">
    <location>
        <begin position="311"/>
        <end position="320"/>
    </location>
</feature>
<dbReference type="GO" id="GO:0080183">
    <property type="term" value="P:response to photooxidative stress"/>
    <property type="evidence" value="ECO:0007669"/>
    <property type="project" value="InterPro"/>
</dbReference>
<reference evidence="3" key="2">
    <citation type="submission" date="2017-02" db="EMBL/GenBank/DDBJ databases">
        <title>Sunflower complete genome.</title>
        <authorList>
            <person name="Langlade N."/>
            <person name="Munos S."/>
        </authorList>
    </citation>
    <scope>NUCLEOTIDE SEQUENCE [LARGE SCALE GENOMIC DNA]</scope>
    <source>
        <tissue evidence="3">Leaves</tissue>
    </source>
</reference>
<organism evidence="3 4">
    <name type="scientific">Helianthus annuus</name>
    <name type="common">Common sunflower</name>
    <dbReference type="NCBI Taxonomy" id="4232"/>
    <lineage>
        <taxon>Eukaryota</taxon>
        <taxon>Viridiplantae</taxon>
        <taxon>Streptophyta</taxon>
        <taxon>Embryophyta</taxon>
        <taxon>Tracheophyta</taxon>
        <taxon>Spermatophyta</taxon>
        <taxon>Magnoliopsida</taxon>
        <taxon>eudicotyledons</taxon>
        <taxon>Gunneridae</taxon>
        <taxon>Pentapetalae</taxon>
        <taxon>asterids</taxon>
        <taxon>campanulids</taxon>
        <taxon>Asterales</taxon>
        <taxon>Asteraceae</taxon>
        <taxon>Asteroideae</taxon>
        <taxon>Heliantheae alliance</taxon>
        <taxon>Heliantheae</taxon>
        <taxon>Helianthus</taxon>
    </lineage>
</organism>
<dbReference type="AlphaFoldDB" id="A0A251VDB8"/>
<dbReference type="EMBL" id="MNCJ02000317">
    <property type="protein sequence ID" value="KAF5817425.1"/>
    <property type="molecule type" value="Genomic_DNA"/>
</dbReference>
<evidence type="ECO:0000313" key="3">
    <source>
        <dbReference type="EMBL" id="OTG33595.1"/>
    </source>
</evidence>
<feature type="compositionally biased region" description="Low complexity" evidence="1">
    <location>
        <begin position="324"/>
        <end position="333"/>
    </location>
</feature>
<dbReference type="PANTHER" id="PTHR33672">
    <property type="entry name" value="YCF3-INTERACTING PROTEIN 1, CHLOROPLASTIC"/>
    <property type="match status" value="1"/>
</dbReference>
<evidence type="ECO:0000313" key="2">
    <source>
        <dbReference type="EMBL" id="KAF5817425.1"/>
    </source>
</evidence>
<dbReference type="OMA" id="PMVKENN"/>
<name>A0A251VDB8_HELAN</name>
<accession>A0A251VDB8</accession>
<dbReference type="InParanoid" id="A0A251VDB8"/>
<dbReference type="FunCoup" id="A0A251VDB8">
    <property type="interactions" value="383"/>
</dbReference>
<evidence type="ECO:0000313" key="4">
    <source>
        <dbReference type="Proteomes" id="UP000215914"/>
    </source>
</evidence>
<dbReference type="Proteomes" id="UP000215914">
    <property type="component" value="Chromosome 2"/>
</dbReference>
<dbReference type="STRING" id="4232.A0A251VDB8"/>
<reference evidence="2" key="3">
    <citation type="submission" date="2020-06" db="EMBL/GenBank/DDBJ databases">
        <title>Helianthus annuus Genome sequencing and assembly Release 2.</title>
        <authorList>
            <person name="Gouzy J."/>
            <person name="Langlade N."/>
            <person name="Munos S."/>
        </authorList>
    </citation>
    <scope>NUCLEOTIDE SEQUENCE</scope>
    <source>
        <tissue evidence="2">Leaves</tissue>
    </source>
</reference>
<protein>
    <submittedName>
        <fullName evidence="2">Chloroplast enhancing stress tolerance protein</fullName>
    </submittedName>
</protein>
<sequence>MFYKNMLITTLNHAIHILISGSSSHIYKRIICSSFYTKKLLRIKCSAVMATEVKEIQISVDPVSMKEVVEYPCFGFPKPQTTNKPLPSLPKKNKFLSTSLPNSACSSPRGVIPKPKLKDHDKALEASLAHEHSVALSRLIWLREKSMQRSKSCGEGRPSGQYDEFDICVTSTKTPTTSVSADSTPRGQTTSNGEYKRIIESKKRNDEDFKCGALCLFLPGFGKGKPVRSRRDELEELGHVISHRVSLEKFECGSWRSSGILNRGSDFSSNHFFDLPLELIQMSGNDANLPVSSAFVFDKDVKGVLKVTGGGEKKPNDGRHVRFSTSSPTTSPSCITPRMRKARDEFNSFLEAQSA</sequence>
<dbReference type="GO" id="GO:0009535">
    <property type="term" value="C:chloroplast thylakoid membrane"/>
    <property type="evidence" value="ECO:0007669"/>
    <property type="project" value="InterPro"/>
</dbReference>
<dbReference type="Gramene" id="mRNA:HanXRQr2_Chr02g0052841">
    <property type="protein sequence ID" value="CDS:HanXRQr2_Chr02g0052841.1"/>
    <property type="gene ID" value="HanXRQr2_Chr02g0052841"/>
</dbReference>
<gene>
    <name evidence="3" type="ORF">HannXRQ_Chr02g0036451</name>
    <name evidence="2" type="ORF">HanXRQr2_Chr02g0052841</name>
</gene>
<evidence type="ECO:0000256" key="1">
    <source>
        <dbReference type="SAM" id="MobiDB-lite"/>
    </source>
</evidence>
<dbReference type="InterPro" id="IPR040340">
    <property type="entry name" value="CEST/Y3IP1"/>
</dbReference>
<feature type="region of interest" description="Disordered" evidence="1">
    <location>
        <begin position="309"/>
        <end position="336"/>
    </location>
</feature>
<dbReference type="EMBL" id="CM007891">
    <property type="protein sequence ID" value="OTG33595.1"/>
    <property type="molecule type" value="Genomic_DNA"/>
</dbReference>
<dbReference type="GO" id="GO:0048564">
    <property type="term" value="P:photosystem I assembly"/>
    <property type="evidence" value="ECO:0007669"/>
    <property type="project" value="InterPro"/>
</dbReference>